<gene>
    <name evidence="6" type="ORF">QP433_02685</name>
</gene>
<dbReference type="RefSeq" id="WP_285065464.1">
    <property type="nucleotide sequence ID" value="NZ_JASOOE010000004.1"/>
</dbReference>
<keyword evidence="4" id="KW-0067">ATP-binding</keyword>
<evidence type="ECO:0000259" key="5">
    <source>
        <dbReference type="Pfam" id="PF12684"/>
    </source>
</evidence>
<dbReference type="Pfam" id="PF12684">
    <property type="entry name" value="DUF3799"/>
    <property type="match status" value="1"/>
</dbReference>
<evidence type="ECO:0000313" key="7">
    <source>
        <dbReference type="Proteomes" id="UP001229251"/>
    </source>
</evidence>
<dbReference type="InterPro" id="IPR024432">
    <property type="entry name" value="Put_RecE_PDDEXK-like_dom"/>
</dbReference>
<dbReference type="EMBL" id="JASOOE010000004">
    <property type="protein sequence ID" value="MDK7186879.1"/>
    <property type="molecule type" value="Genomic_DNA"/>
</dbReference>
<feature type="domain" description="Putative exodeoxyribonuclease 8 PDDEXK-like" evidence="5">
    <location>
        <begin position="24"/>
        <end position="255"/>
    </location>
</feature>
<dbReference type="InterPro" id="IPR011335">
    <property type="entry name" value="Restrct_endonuc-II-like"/>
</dbReference>
<protein>
    <submittedName>
        <fullName evidence="6">PD-(D/E)XK nuclease-like domain-containing protein</fullName>
    </submittedName>
</protein>
<sequence>MKKQLNLNDDCDYYSNEANWQFMSVSQLKDFMSCEAQAQAKLEEKWKPAEDKTALLVGNYVHSYFESAESHQKFIENHQDDLYTKRKPIKLYKDFEVADRMIERIKQDDFFKYLWQGEHEVPVTGELFGTLWKGKIDLLNVEKGYFVDLKTTAILDKRFWNDRYCSYVSFVEHYGYAIQIAIYERLLEMQYGKPFTGYIYAVTKQDVPDIAAIEIEEYLKEFELSEVERVMDHILAVKAGKEDPVMCGKCEFCREYKRLDKFITPEALIGR</sequence>
<keyword evidence="1" id="KW-0547">Nucleotide-binding</keyword>
<dbReference type="GO" id="GO:0016787">
    <property type="term" value="F:hydrolase activity"/>
    <property type="evidence" value="ECO:0007669"/>
    <property type="project" value="UniProtKB-KW"/>
</dbReference>
<dbReference type="AlphaFoldDB" id="A0AAJ1Q4Z4"/>
<evidence type="ECO:0000256" key="1">
    <source>
        <dbReference type="ARBA" id="ARBA00022741"/>
    </source>
</evidence>
<dbReference type="Gene3D" id="3.90.320.10">
    <property type="match status" value="1"/>
</dbReference>
<evidence type="ECO:0000256" key="4">
    <source>
        <dbReference type="ARBA" id="ARBA00022840"/>
    </source>
</evidence>
<dbReference type="GO" id="GO:0004386">
    <property type="term" value="F:helicase activity"/>
    <property type="evidence" value="ECO:0007669"/>
    <property type="project" value="UniProtKB-KW"/>
</dbReference>
<reference evidence="6" key="1">
    <citation type="submission" date="2023-05" db="EMBL/GenBank/DDBJ databases">
        <title>Cataloging the Phylogenetic Diversity of Human Bladder Bacteria.</title>
        <authorList>
            <person name="Du J."/>
        </authorList>
    </citation>
    <scope>NUCLEOTIDE SEQUENCE</scope>
    <source>
        <strain evidence="6">UMB1231</strain>
    </source>
</reference>
<dbReference type="InterPro" id="IPR011604">
    <property type="entry name" value="PDDEXK-like_dom_sf"/>
</dbReference>
<comment type="caution">
    <text evidence="6">The sequence shown here is derived from an EMBL/GenBank/DDBJ whole genome shotgun (WGS) entry which is preliminary data.</text>
</comment>
<dbReference type="Proteomes" id="UP001229251">
    <property type="component" value="Unassembled WGS sequence"/>
</dbReference>
<proteinExistence type="predicted"/>
<accession>A0AAJ1Q4Z4</accession>
<keyword evidence="2" id="KW-0378">Hydrolase</keyword>
<evidence type="ECO:0000256" key="2">
    <source>
        <dbReference type="ARBA" id="ARBA00022801"/>
    </source>
</evidence>
<organism evidence="6 7">
    <name type="scientific">Facklamia hominis</name>
    <dbReference type="NCBI Taxonomy" id="178214"/>
    <lineage>
        <taxon>Bacteria</taxon>
        <taxon>Bacillati</taxon>
        <taxon>Bacillota</taxon>
        <taxon>Bacilli</taxon>
        <taxon>Lactobacillales</taxon>
        <taxon>Aerococcaceae</taxon>
        <taxon>Facklamia</taxon>
    </lineage>
</organism>
<keyword evidence="3" id="KW-0347">Helicase</keyword>
<dbReference type="InterPro" id="IPR016974">
    <property type="entry name" value="Uncharacterised_phage-assoc"/>
</dbReference>
<dbReference type="GO" id="GO:0005524">
    <property type="term" value="F:ATP binding"/>
    <property type="evidence" value="ECO:0007669"/>
    <property type="project" value="UniProtKB-KW"/>
</dbReference>
<evidence type="ECO:0000313" key="6">
    <source>
        <dbReference type="EMBL" id="MDK7186879.1"/>
    </source>
</evidence>
<dbReference type="PIRSF" id="PIRSF031475">
    <property type="entry name" value="UCP031475"/>
    <property type="match status" value="1"/>
</dbReference>
<name>A0AAJ1Q4Z4_9LACT</name>
<evidence type="ECO:0000256" key="3">
    <source>
        <dbReference type="ARBA" id="ARBA00022806"/>
    </source>
</evidence>
<dbReference type="SUPFAM" id="SSF52980">
    <property type="entry name" value="Restriction endonuclease-like"/>
    <property type="match status" value="1"/>
</dbReference>